<evidence type="ECO:0000313" key="2">
    <source>
        <dbReference type="EMBL" id="CAL1575956.1"/>
    </source>
</evidence>
<accession>A0AAV2JE62</accession>
<evidence type="ECO:0000313" key="3">
    <source>
        <dbReference type="Proteomes" id="UP001497482"/>
    </source>
</evidence>
<feature type="region of interest" description="Disordered" evidence="1">
    <location>
        <begin position="16"/>
        <end position="39"/>
    </location>
</feature>
<dbReference type="AlphaFoldDB" id="A0AAV2JE62"/>
<keyword evidence="3" id="KW-1185">Reference proteome</keyword>
<dbReference type="Proteomes" id="UP001497482">
    <property type="component" value="Chromosome 12"/>
</dbReference>
<name>A0AAV2JE62_KNICA</name>
<reference evidence="2 3" key="1">
    <citation type="submission" date="2024-04" db="EMBL/GenBank/DDBJ databases">
        <authorList>
            <person name="Waldvogel A.-M."/>
            <person name="Schoenle A."/>
        </authorList>
    </citation>
    <scope>NUCLEOTIDE SEQUENCE [LARGE SCALE GENOMIC DNA]</scope>
</reference>
<dbReference type="EMBL" id="OZ035834">
    <property type="protein sequence ID" value="CAL1575956.1"/>
    <property type="molecule type" value="Genomic_DNA"/>
</dbReference>
<gene>
    <name evidence="2" type="ORF">KC01_LOCUS7421</name>
</gene>
<protein>
    <submittedName>
        <fullName evidence="2">Uncharacterized protein</fullName>
    </submittedName>
</protein>
<sequence length="92" mass="10157">MHYSKWLIDIKNRAALRNPRNTPGNSESSSGDSVEDEPGDCNHCQCHGIKPELTKHLWNEAKGAGRAVWSFGFLRRSARRAMACSVTKATGS</sequence>
<evidence type="ECO:0000256" key="1">
    <source>
        <dbReference type="SAM" id="MobiDB-lite"/>
    </source>
</evidence>
<proteinExistence type="predicted"/>
<organism evidence="2 3">
    <name type="scientific">Knipowitschia caucasica</name>
    <name type="common">Caucasian dwarf goby</name>
    <name type="synonym">Pomatoschistus caucasicus</name>
    <dbReference type="NCBI Taxonomy" id="637954"/>
    <lineage>
        <taxon>Eukaryota</taxon>
        <taxon>Metazoa</taxon>
        <taxon>Chordata</taxon>
        <taxon>Craniata</taxon>
        <taxon>Vertebrata</taxon>
        <taxon>Euteleostomi</taxon>
        <taxon>Actinopterygii</taxon>
        <taxon>Neopterygii</taxon>
        <taxon>Teleostei</taxon>
        <taxon>Neoteleostei</taxon>
        <taxon>Acanthomorphata</taxon>
        <taxon>Gobiaria</taxon>
        <taxon>Gobiiformes</taxon>
        <taxon>Gobioidei</taxon>
        <taxon>Gobiidae</taxon>
        <taxon>Gobiinae</taxon>
        <taxon>Knipowitschia</taxon>
    </lineage>
</organism>